<dbReference type="Proteomes" id="UP000078595">
    <property type="component" value="Chromosome 5"/>
</dbReference>
<feature type="region of interest" description="Disordered" evidence="1">
    <location>
        <begin position="138"/>
        <end position="284"/>
    </location>
</feature>
<evidence type="ECO:0000313" key="4">
    <source>
        <dbReference type="EMBL" id="WWC62102.1"/>
    </source>
</evidence>
<dbReference type="EMBL" id="CP144534">
    <property type="protein sequence ID" value="WWC62102.1"/>
    <property type="molecule type" value="Genomic_DNA"/>
</dbReference>
<keyword evidence="5" id="KW-1185">Reference proteome</keyword>
<sequence length="284" mass="29684">MRLPLLALTALVLHLCALAAPVDHVNRAIAAIETTHTKSRADTLTYILLASKGTFETHASSPAIALEPPVGTVESRPRSPRDHGNAIDIAIAIAIAIAIEPPPPTITRIHRAVALQPVPSDIRAVPRSPIAYNRFSASAYTDADGPPGGIGRRPRSPVTYIAPGAAADSPLNPQPEPPGRRSELIPRKGPNPVDRAIAAQATNPYPVPPRRAVADEDEGMNPWPISPRHAIAEAEGRGGMNPHPIPSKVRAVAEESTGDATAASEGATPDLEVSQAGTSHAVDT</sequence>
<dbReference type="VEuPathDB" id="FungiDB:I303_04328"/>
<reference evidence="3" key="1">
    <citation type="submission" date="2013-07" db="EMBL/GenBank/DDBJ databases">
        <title>The Genome Sequence of Cryptococcus dejecticola CBS10117.</title>
        <authorList>
            <consortium name="The Broad Institute Genome Sequencing Platform"/>
            <person name="Cuomo C."/>
            <person name="Litvintseva A."/>
            <person name="Chen Y."/>
            <person name="Heitman J."/>
            <person name="Sun S."/>
            <person name="Springer D."/>
            <person name="Dromer F."/>
            <person name="Young S.K."/>
            <person name="Zeng Q."/>
            <person name="Gargeya S."/>
            <person name="Fitzgerald M."/>
            <person name="Abouelleil A."/>
            <person name="Alvarado L."/>
            <person name="Berlin A.M."/>
            <person name="Chapman S.B."/>
            <person name="Dewar J."/>
            <person name="Goldberg J."/>
            <person name="Griggs A."/>
            <person name="Gujja S."/>
            <person name="Hansen M."/>
            <person name="Howarth C."/>
            <person name="Imamovic A."/>
            <person name="Larimer J."/>
            <person name="McCowan C."/>
            <person name="Murphy C."/>
            <person name="Pearson M."/>
            <person name="Priest M."/>
            <person name="Roberts A."/>
            <person name="Saif S."/>
            <person name="Shea T."/>
            <person name="Sykes S."/>
            <person name="Wortman J."/>
            <person name="Nusbaum C."/>
            <person name="Birren B."/>
        </authorList>
    </citation>
    <scope>NUCLEOTIDE SEQUENCE [LARGE SCALE GENOMIC DNA]</scope>
    <source>
        <strain evidence="3">CBS 10117</strain>
    </source>
</reference>
<evidence type="ECO:0000313" key="3">
    <source>
        <dbReference type="EMBL" id="OBR85001.1"/>
    </source>
</evidence>
<dbReference type="EMBL" id="KI894031">
    <property type="protein sequence ID" value="OBR85001.1"/>
    <property type="molecule type" value="Genomic_DNA"/>
</dbReference>
<reference evidence="4" key="3">
    <citation type="submission" date="2024-02" db="EMBL/GenBank/DDBJ databases">
        <title>Comparative genomics of Cryptococcus and Kwoniella reveals pathogenesis evolution and contrasting modes of karyotype evolution via chromosome fusion or intercentromeric recombination.</title>
        <authorList>
            <person name="Coelho M.A."/>
            <person name="David-Palma M."/>
            <person name="Shea T."/>
            <person name="Bowers K."/>
            <person name="McGinley-Smith S."/>
            <person name="Mohammad A.W."/>
            <person name="Gnirke A."/>
            <person name="Yurkov A.M."/>
            <person name="Nowrousian M."/>
            <person name="Sun S."/>
            <person name="Cuomo C.A."/>
            <person name="Heitman J."/>
        </authorList>
    </citation>
    <scope>NUCLEOTIDE SEQUENCE</scope>
    <source>
        <strain evidence="4">CBS 10117</strain>
    </source>
</reference>
<feature type="signal peptide" evidence="2">
    <location>
        <begin position="1"/>
        <end position="19"/>
    </location>
</feature>
<proteinExistence type="predicted"/>
<feature type="chain" id="PRO_5008342103" evidence="2">
    <location>
        <begin position="20"/>
        <end position="284"/>
    </location>
</feature>
<protein>
    <submittedName>
        <fullName evidence="3">Uncharacterized protein</fullName>
    </submittedName>
</protein>
<accession>A0A1A6A4L1</accession>
<evidence type="ECO:0000256" key="2">
    <source>
        <dbReference type="SAM" id="SignalP"/>
    </source>
</evidence>
<name>A0A1A6A4L1_9TREE</name>
<reference evidence="4" key="2">
    <citation type="submission" date="2013-07" db="EMBL/GenBank/DDBJ databases">
        <authorList>
            <consortium name="The Broad Institute Genome Sequencing Platform"/>
            <person name="Cuomo C."/>
            <person name="Litvintseva A."/>
            <person name="Chen Y."/>
            <person name="Heitman J."/>
            <person name="Sun S."/>
            <person name="Springer D."/>
            <person name="Dromer F."/>
            <person name="Young S.K."/>
            <person name="Zeng Q."/>
            <person name="Gargeya S."/>
            <person name="Fitzgerald M."/>
            <person name="Abouelleil A."/>
            <person name="Alvarado L."/>
            <person name="Berlin A.M."/>
            <person name="Chapman S.B."/>
            <person name="Dewar J."/>
            <person name="Goldberg J."/>
            <person name="Griggs A."/>
            <person name="Gujja S."/>
            <person name="Hansen M."/>
            <person name="Howarth C."/>
            <person name="Imamovic A."/>
            <person name="Larimer J."/>
            <person name="McCowan C."/>
            <person name="Murphy C."/>
            <person name="Pearson M."/>
            <person name="Priest M."/>
            <person name="Roberts A."/>
            <person name="Saif S."/>
            <person name="Shea T."/>
            <person name="Sykes S."/>
            <person name="Wortman J."/>
            <person name="Nusbaum C."/>
            <person name="Birren B."/>
        </authorList>
    </citation>
    <scope>NUCLEOTIDE SEQUENCE</scope>
    <source>
        <strain evidence="4">CBS 10117</strain>
    </source>
</reference>
<dbReference type="AlphaFoldDB" id="A0A1A6A4L1"/>
<dbReference type="KEGG" id="kdj:28968027"/>
<keyword evidence="2" id="KW-0732">Signal</keyword>
<evidence type="ECO:0000256" key="1">
    <source>
        <dbReference type="SAM" id="MobiDB-lite"/>
    </source>
</evidence>
<evidence type="ECO:0000313" key="5">
    <source>
        <dbReference type="Proteomes" id="UP000078595"/>
    </source>
</evidence>
<gene>
    <name evidence="3" type="ORF">I303_04328</name>
    <name evidence="4" type="ORF">I303_104692</name>
</gene>
<dbReference type="GeneID" id="28968027"/>
<organism evidence="3">
    <name type="scientific">Kwoniella dejecticola CBS 10117</name>
    <dbReference type="NCBI Taxonomy" id="1296121"/>
    <lineage>
        <taxon>Eukaryota</taxon>
        <taxon>Fungi</taxon>
        <taxon>Dikarya</taxon>
        <taxon>Basidiomycota</taxon>
        <taxon>Agaricomycotina</taxon>
        <taxon>Tremellomycetes</taxon>
        <taxon>Tremellales</taxon>
        <taxon>Cryptococcaceae</taxon>
        <taxon>Kwoniella</taxon>
    </lineage>
</organism>
<dbReference type="RefSeq" id="XP_018262843.1">
    <property type="nucleotide sequence ID" value="XM_018407632.1"/>
</dbReference>